<evidence type="ECO:0000313" key="3">
    <source>
        <dbReference type="EMBL" id="MBM7556883.1"/>
    </source>
</evidence>
<keyword evidence="1" id="KW-0378">Hydrolase</keyword>
<dbReference type="EMBL" id="JAFBDQ010000007">
    <property type="protein sequence ID" value="MBM7556883.1"/>
    <property type="molecule type" value="Genomic_DNA"/>
</dbReference>
<dbReference type="CDD" id="cd06127">
    <property type="entry name" value="DEDDh"/>
    <property type="match status" value="1"/>
</dbReference>
<dbReference type="SMART" id="SM00479">
    <property type="entry name" value="EXOIII"/>
    <property type="match status" value="1"/>
</dbReference>
<name>A0A939BPI2_9FIRM</name>
<dbReference type="Pfam" id="PF00929">
    <property type="entry name" value="RNase_T"/>
    <property type="match status" value="1"/>
</dbReference>
<dbReference type="GO" id="GO:0008408">
    <property type="term" value="F:3'-5' exonuclease activity"/>
    <property type="evidence" value="ECO:0007669"/>
    <property type="project" value="TreeGrafter"/>
</dbReference>
<dbReference type="GO" id="GO:0045004">
    <property type="term" value="P:DNA replication proofreading"/>
    <property type="evidence" value="ECO:0007669"/>
    <property type="project" value="TreeGrafter"/>
</dbReference>
<dbReference type="InterPro" id="IPR013520">
    <property type="entry name" value="Ribonucl_H"/>
</dbReference>
<dbReference type="PANTHER" id="PTHR30231">
    <property type="entry name" value="DNA POLYMERASE III SUBUNIT EPSILON"/>
    <property type="match status" value="1"/>
</dbReference>
<dbReference type="GO" id="GO:0003887">
    <property type="term" value="F:DNA-directed DNA polymerase activity"/>
    <property type="evidence" value="ECO:0007669"/>
    <property type="project" value="UniProtKB-EC"/>
</dbReference>
<organism evidence="3 4">
    <name type="scientific">Halanaerobacter jeridensis</name>
    <dbReference type="NCBI Taxonomy" id="706427"/>
    <lineage>
        <taxon>Bacteria</taxon>
        <taxon>Bacillati</taxon>
        <taxon>Bacillota</taxon>
        <taxon>Clostridia</taxon>
        <taxon>Halanaerobiales</taxon>
        <taxon>Halobacteroidaceae</taxon>
        <taxon>Halanaerobacter</taxon>
    </lineage>
</organism>
<keyword evidence="3" id="KW-0548">Nucleotidyltransferase</keyword>
<dbReference type="PANTHER" id="PTHR30231:SF37">
    <property type="entry name" value="EXODEOXYRIBONUCLEASE 10"/>
    <property type="match status" value="1"/>
</dbReference>
<comment type="caution">
    <text evidence="3">The sequence shown here is derived from an EMBL/GenBank/DDBJ whole genome shotgun (WGS) entry which is preliminary data.</text>
</comment>
<protein>
    <submittedName>
        <fullName evidence="3">DNA polymerase-3 subunit epsilon</fullName>
        <ecNumber evidence="3">2.7.7.7</ecNumber>
    </submittedName>
</protein>
<dbReference type="InterPro" id="IPR012337">
    <property type="entry name" value="RNaseH-like_sf"/>
</dbReference>
<feature type="domain" description="Exonuclease" evidence="2">
    <location>
        <begin position="12"/>
        <end position="178"/>
    </location>
</feature>
<dbReference type="EC" id="2.7.7.7" evidence="3"/>
<dbReference type="SUPFAM" id="SSF53098">
    <property type="entry name" value="Ribonuclease H-like"/>
    <property type="match status" value="1"/>
</dbReference>
<keyword evidence="1" id="KW-0269">Exonuclease</keyword>
<dbReference type="AlphaFoldDB" id="A0A939BPI2"/>
<keyword evidence="1" id="KW-0540">Nuclease</keyword>
<dbReference type="InterPro" id="IPR036397">
    <property type="entry name" value="RNaseH_sf"/>
</dbReference>
<keyword evidence="3" id="KW-0808">Transferase</keyword>
<sequence length="187" mass="21428">MTTIFSQTKEGAAAFIDVETTGLSNQDEIVELAISLFQFDTDTGQILKVEDSYSGLREPSIKIPPQVIDIHGITNQDVKNEKLNKEQIAKMIDEAQVLIAHNAQFDKRFVRQLFPQVDDKLWLCSMRGINWKGKGFDSKGLEYLIKKHNISKMQTHRAQDDVDVAIKLLKQKNKKGQPYFYELIQKD</sequence>
<dbReference type="GO" id="GO:0003676">
    <property type="term" value="F:nucleic acid binding"/>
    <property type="evidence" value="ECO:0007669"/>
    <property type="project" value="InterPro"/>
</dbReference>
<accession>A0A939BPI2</accession>
<keyword evidence="4" id="KW-1185">Reference proteome</keyword>
<dbReference type="GO" id="GO:0005829">
    <property type="term" value="C:cytosol"/>
    <property type="evidence" value="ECO:0007669"/>
    <property type="project" value="TreeGrafter"/>
</dbReference>
<evidence type="ECO:0000259" key="2">
    <source>
        <dbReference type="SMART" id="SM00479"/>
    </source>
</evidence>
<dbReference type="FunFam" id="3.30.420.10:FF:000045">
    <property type="entry name" value="3'-5' exonuclease DinG"/>
    <property type="match status" value="1"/>
</dbReference>
<dbReference type="RefSeq" id="WP_204701651.1">
    <property type="nucleotide sequence ID" value="NZ_JAFBDQ010000007.1"/>
</dbReference>
<evidence type="ECO:0000313" key="4">
    <source>
        <dbReference type="Proteomes" id="UP000774000"/>
    </source>
</evidence>
<evidence type="ECO:0000256" key="1">
    <source>
        <dbReference type="ARBA" id="ARBA00022839"/>
    </source>
</evidence>
<dbReference type="Gene3D" id="3.30.420.10">
    <property type="entry name" value="Ribonuclease H-like superfamily/Ribonuclease H"/>
    <property type="match status" value="1"/>
</dbReference>
<dbReference type="Proteomes" id="UP000774000">
    <property type="component" value="Unassembled WGS sequence"/>
</dbReference>
<gene>
    <name evidence="3" type="ORF">JOC47_001734</name>
</gene>
<proteinExistence type="predicted"/>
<reference evidence="3" key="1">
    <citation type="submission" date="2021-01" db="EMBL/GenBank/DDBJ databases">
        <title>Genomic Encyclopedia of Type Strains, Phase IV (KMG-IV): sequencing the most valuable type-strain genomes for metagenomic binning, comparative biology and taxonomic classification.</title>
        <authorList>
            <person name="Goeker M."/>
        </authorList>
    </citation>
    <scope>NUCLEOTIDE SEQUENCE</scope>
    <source>
        <strain evidence="3">DSM 23230</strain>
    </source>
</reference>